<dbReference type="Proteomes" id="UP000063953">
    <property type="component" value="Chromosome"/>
</dbReference>
<dbReference type="OrthoDB" id="6904490at2"/>
<dbReference type="AlphaFoldDB" id="A0A0K1XE45"/>
<accession>A0A0K1XE45</accession>
<organism evidence="1 2">
    <name type="scientific">Thiopseudomonas alkaliphila</name>
    <dbReference type="NCBI Taxonomy" id="1697053"/>
    <lineage>
        <taxon>Bacteria</taxon>
        <taxon>Pseudomonadati</taxon>
        <taxon>Pseudomonadota</taxon>
        <taxon>Gammaproteobacteria</taxon>
        <taxon>Pseudomonadales</taxon>
        <taxon>Pseudomonadaceae</taxon>
        <taxon>Thiopseudomonas</taxon>
    </lineage>
</organism>
<gene>
    <name evidence="1" type="ORF">AKN88_05480</name>
</gene>
<sequence>MSTLFELAEQINLLYPLQDKSLGKRYRIVDQMAGTTELEEANGKPRYIPTKALNNPELWQLSRA</sequence>
<dbReference type="RefSeq" id="WP_053100622.1">
    <property type="nucleotide sequence ID" value="NZ_CP012359.1"/>
</dbReference>
<keyword evidence="2" id="KW-1185">Reference proteome</keyword>
<evidence type="ECO:0000313" key="2">
    <source>
        <dbReference type="Proteomes" id="UP000063953"/>
    </source>
</evidence>
<proteinExistence type="predicted"/>
<name>A0A0K1XE45_9GAMM</name>
<dbReference type="EMBL" id="CP012365">
    <property type="protein sequence ID" value="AKX59442.1"/>
    <property type="molecule type" value="Genomic_DNA"/>
</dbReference>
<reference evidence="1 2" key="1">
    <citation type="journal article" date="2015" name="Genome Announc.">
        <title>Genome Sequences of Oblitimonas alkaliphila gen. nov. sp. nov. (Proposed), a Novel Bacterium of the Pseudomonadaceae Family.</title>
        <authorList>
            <person name="Lauer A.C."/>
            <person name="Nicholson A.C."/>
            <person name="Humrighouse B.W."/>
            <person name="Emery B."/>
            <person name="Drobish A."/>
            <person name="Juieng P."/>
            <person name="Loparev V."/>
            <person name="McQuiston J.R."/>
        </authorList>
    </citation>
    <scope>NUCLEOTIDE SEQUENCE [LARGE SCALE GENOMIC DNA]</scope>
    <source>
        <strain evidence="1 2">E5571</strain>
    </source>
</reference>
<protein>
    <submittedName>
        <fullName evidence="1">Uncharacterized protein</fullName>
    </submittedName>
</protein>
<evidence type="ECO:0000313" key="1">
    <source>
        <dbReference type="EMBL" id="AKX59442.1"/>
    </source>
</evidence>